<keyword evidence="1" id="KW-0004">4Fe-4S</keyword>
<dbReference type="InterPro" id="IPR006657">
    <property type="entry name" value="MoPterin_dinucl-bd_dom"/>
</dbReference>
<dbReference type="SUPFAM" id="SSF53706">
    <property type="entry name" value="Formate dehydrogenase/DMSO reductase, domains 1-3"/>
    <property type="match status" value="1"/>
</dbReference>
<protein>
    <submittedName>
        <fullName evidence="6">Molybdopterin oxidoreductase family protein</fullName>
    </submittedName>
</protein>
<evidence type="ECO:0000256" key="1">
    <source>
        <dbReference type="ARBA" id="ARBA00022485"/>
    </source>
</evidence>
<gene>
    <name evidence="6" type="ORF">R5W23_006491</name>
</gene>
<dbReference type="Pfam" id="PF00384">
    <property type="entry name" value="Molybdopterin"/>
    <property type="match status" value="1"/>
</dbReference>
<evidence type="ECO:0000313" key="7">
    <source>
        <dbReference type="Proteomes" id="UP001272242"/>
    </source>
</evidence>
<dbReference type="PANTHER" id="PTHR43105">
    <property type="entry name" value="RESPIRATORY NITRATE REDUCTASE"/>
    <property type="match status" value="1"/>
</dbReference>
<dbReference type="InterPro" id="IPR050123">
    <property type="entry name" value="Prok_molybdopt-oxidoreductase"/>
</dbReference>
<evidence type="ECO:0000256" key="3">
    <source>
        <dbReference type="ARBA" id="ARBA00023004"/>
    </source>
</evidence>
<dbReference type="InterPro" id="IPR006963">
    <property type="entry name" value="Mopterin_OxRdtase_4Fe-4S_dom"/>
</dbReference>
<sequence>MTALPPIPLATLSQPELAVRTHCPYCAFQCGILMGEDLGGDRPRVSGDPHFPVNNGQLCIKGWSSAALLGHPQRVTVPQLRDGRGRWRPAEWDEALDFVAAKLASIRARCGADANGVFGSGALTNEKAYLLGKFARVALGTANIDYNGRFCMASAAGAQNRAFGIDRGLPFPVADVERAEVVLLVGANTADTLPPMMQWFDRQRANGGRLIVADPRRTPTARRADLFLQVTPGTDLALANGLLYAAIEEHLIDERYVADRTNGFDAVRAVALQYHPARVERLTGVAESQLRQAVRWLATARSSMVLTGRGTEQHSKGVDSVHAWINLMLALGKVGKPSSGFGTLTGQGNGQGGREHGQKADQLPGYRLIEVDAHREAVASVWGVDPASLPRKGKSAYELLDVLGGEVKSLLVMGSNVAVAAPNLARILPNLQALELLVVCDAFHNETSEHAHVFLPVYQWAEEEGTLTNLEGRVIRRRAVARPPTGPRGDLRVLYDLALRLGVGDKFAFRSAEHVFDELKRATAGAPADYSGISYAKIERQDGVFWPCRSEDDPGTPRMFAEQFHHPDGRAKFFAVEHRDAGEEPSAEFPLFFTTGRYKEHYNSGAQTRGVGKLANAQPLPRLEIHPRLARRHRVSTGSRVTVESRRAKVEFVAEVTADIRPDTLFAPFHWGGRQAANLLTSGALDPTSRMPEFKLAAVRIASVRDGAQG</sequence>
<accession>A0ABU5EXB5</accession>
<dbReference type="Gene3D" id="3.40.50.740">
    <property type="match status" value="1"/>
</dbReference>
<evidence type="ECO:0000256" key="2">
    <source>
        <dbReference type="ARBA" id="ARBA00022723"/>
    </source>
</evidence>
<dbReference type="InterPro" id="IPR006656">
    <property type="entry name" value="Mopterin_OxRdtase"/>
</dbReference>
<evidence type="ECO:0000313" key="6">
    <source>
        <dbReference type="EMBL" id="MDY3559272.1"/>
    </source>
</evidence>
<dbReference type="PANTHER" id="PTHR43105:SF10">
    <property type="entry name" value="NADH-QUINONE OXIDOREDUCTASE SUBUNIT G"/>
    <property type="match status" value="1"/>
</dbReference>
<dbReference type="Pfam" id="PF04879">
    <property type="entry name" value="Molybdop_Fe4S4"/>
    <property type="match status" value="1"/>
</dbReference>
<dbReference type="InterPro" id="IPR009010">
    <property type="entry name" value="Asp_de-COase-like_dom_sf"/>
</dbReference>
<dbReference type="Proteomes" id="UP001272242">
    <property type="component" value="Unassembled WGS sequence"/>
</dbReference>
<dbReference type="SUPFAM" id="SSF50692">
    <property type="entry name" value="ADC-like"/>
    <property type="match status" value="1"/>
</dbReference>
<proteinExistence type="predicted"/>
<dbReference type="Pfam" id="PF01568">
    <property type="entry name" value="Molydop_binding"/>
    <property type="match status" value="1"/>
</dbReference>
<dbReference type="RefSeq" id="WP_320686066.1">
    <property type="nucleotide sequence ID" value="NZ_JAXBLV010000099.1"/>
</dbReference>
<organism evidence="6 7">
    <name type="scientific">Gemmata algarum</name>
    <dbReference type="NCBI Taxonomy" id="2975278"/>
    <lineage>
        <taxon>Bacteria</taxon>
        <taxon>Pseudomonadati</taxon>
        <taxon>Planctomycetota</taxon>
        <taxon>Planctomycetia</taxon>
        <taxon>Gemmatales</taxon>
        <taxon>Gemmataceae</taxon>
        <taxon>Gemmata</taxon>
    </lineage>
</organism>
<keyword evidence="2" id="KW-0479">Metal-binding</keyword>
<dbReference type="Gene3D" id="2.40.40.20">
    <property type="match status" value="1"/>
</dbReference>
<keyword evidence="3" id="KW-0408">Iron</keyword>
<dbReference type="Gene3D" id="3.40.228.10">
    <property type="entry name" value="Dimethylsulfoxide Reductase, domain 2"/>
    <property type="match status" value="1"/>
</dbReference>
<keyword evidence="7" id="KW-1185">Reference proteome</keyword>
<dbReference type="EMBL" id="JAXBLV010000099">
    <property type="protein sequence ID" value="MDY3559272.1"/>
    <property type="molecule type" value="Genomic_DNA"/>
</dbReference>
<dbReference type="CDD" id="cd00508">
    <property type="entry name" value="MopB_CT_Fdh-Nap-like"/>
    <property type="match status" value="1"/>
</dbReference>
<dbReference type="Gene3D" id="2.20.25.90">
    <property type="entry name" value="ADC-like domains"/>
    <property type="match status" value="1"/>
</dbReference>
<dbReference type="PROSITE" id="PS51669">
    <property type="entry name" value="4FE4S_MOW_BIS_MGD"/>
    <property type="match status" value="1"/>
</dbReference>
<reference evidence="7" key="1">
    <citation type="journal article" date="2023" name="Mar. Drugs">
        <title>Gemmata algarum, a Novel Planctomycete Isolated from an Algal Mat, Displays Antimicrobial Activity.</title>
        <authorList>
            <person name="Kumar G."/>
            <person name="Kallscheuer N."/>
            <person name="Kashif M."/>
            <person name="Ahamad S."/>
            <person name="Jagadeeshwari U."/>
            <person name="Pannikurungottu S."/>
            <person name="Haufschild T."/>
            <person name="Kabuu M."/>
            <person name="Sasikala C."/>
            <person name="Jogler C."/>
            <person name="Ramana C."/>
        </authorList>
    </citation>
    <scope>NUCLEOTIDE SEQUENCE [LARGE SCALE GENOMIC DNA]</scope>
    <source>
        <strain evidence="7">JC673</strain>
    </source>
</reference>
<evidence type="ECO:0000259" key="5">
    <source>
        <dbReference type="PROSITE" id="PS51669"/>
    </source>
</evidence>
<feature type="domain" description="4Fe-4S Mo/W bis-MGD-type" evidence="5">
    <location>
        <begin position="16"/>
        <end position="73"/>
    </location>
</feature>
<keyword evidence="4" id="KW-0411">Iron-sulfur</keyword>
<evidence type="ECO:0000256" key="4">
    <source>
        <dbReference type="ARBA" id="ARBA00023014"/>
    </source>
</evidence>
<comment type="caution">
    <text evidence="6">The sequence shown here is derived from an EMBL/GenBank/DDBJ whole genome shotgun (WGS) entry which is preliminary data.</text>
</comment>
<dbReference type="SMART" id="SM00926">
    <property type="entry name" value="Molybdop_Fe4S4"/>
    <property type="match status" value="1"/>
</dbReference>
<name>A0ABU5EXB5_9BACT</name>